<organism evidence="1 2">
    <name type="scientific">Desulfonema limicola</name>
    <dbReference type="NCBI Taxonomy" id="45656"/>
    <lineage>
        <taxon>Bacteria</taxon>
        <taxon>Pseudomonadati</taxon>
        <taxon>Thermodesulfobacteriota</taxon>
        <taxon>Desulfobacteria</taxon>
        <taxon>Desulfobacterales</taxon>
        <taxon>Desulfococcaceae</taxon>
        <taxon>Desulfonema</taxon>
    </lineage>
</organism>
<dbReference type="KEGG" id="dli:dnl_12020"/>
<name>A0A975B534_9BACT</name>
<proteinExistence type="predicted"/>
<evidence type="ECO:0000313" key="1">
    <source>
        <dbReference type="EMBL" id="QTA78955.1"/>
    </source>
</evidence>
<dbReference type="EMBL" id="CP061799">
    <property type="protein sequence ID" value="QTA78955.1"/>
    <property type="molecule type" value="Genomic_DNA"/>
</dbReference>
<sequence>MNQDQLFKDMIEILTPPNVLKILEKKIKVLSRQDIAFTIFEVIGICPYCSDSGLVNWKKCPVCKADAEACLKYQMNRTGRYQHILKSVPQIWDGFIQGEEVSNN</sequence>
<gene>
    <name evidence="1" type="ORF">dnl_12020</name>
</gene>
<protein>
    <submittedName>
        <fullName evidence="1">Uncharacterized protein</fullName>
    </submittedName>
</protein>
<dbReference type="AlphaFoldDB" id="A0A975B534"/>
<dbReference type="Proteomes" id="UP000663720">
    <property type="component" value="Chromosome"/>
</dbReference>
<keyword evidence="2" id="KW-1185">Reference proteome</keyword>
<accession>A0A975B534</accession>
<evidence type="ECO:0000313" key="2">
    <source>
        <dbReference type="Proteomes" id="UP000663720"/>
    </source>
</evidence>
<reference evidence="1" key="1">
    <citation type="journal article" date="2021" name="Microb. Physiol.">
        <title>Proteogenomic Insights into the Physiology of Marine, Sulfate-Reducing, Filamentous Desulfonema limicola and Desulfonema magnum.</title>
        <authorList>
            <person name="Schnaars V."/>
            <person name="Wohlbrand L."/>
            <person name="Scheve S."/>
            <person name="Hinrichs C."/>
            <person name="Reinhardt R."/>
            <person name="Rabus R."/>
        </authorList>
    </citation>
    <scope>NUCLEOTIDE SEQUENCE</scope>
    <source>
        <strain evidence="1">5ac10</strain>
    </source>
</reference>
<dbReference type="RefSeq" id="WP_207690760.1">
    <property type="nucleotide sequence ID" value="NZ_CP061799.1"/>
</dbReference>